<feature type="coiled-coil region" evidence="1">
    <location>
        <begin position="211"/>
        <end position="238"/>
    </location>
</feature>
<dbReference type="EMBL" id="CP011309">
    <property type="protein sequence ID" value="AKF27496.1"/>
    <property type="molecule type" value="Genomic_DNA"/>
</dbReference>
<evidence type="ECO:0000313" key="4">
    <source>
        <dbReference type="EMBL" id="AKF26471.1"/>
    </source>
</evidence>
<dbReference type="AlphaFoldDB" id="A0A0F6SR73"/>
<reference evidence="6 10" key="1">
    <citation type="submission" date="2015-04" db="EMBL/GenBank/DDBJ databases">
        <title>Complete Genome Sequence of Brevibacterium flavum ATCC 15168.</title>
        <authorList>
            <person name="Ahn J."/>
            <person name="Park G."/>
            <person name="Jeon W."/>
            <person name="Jang Y."/>
            <person name="Jang M."/>
            <person name="Lee H."/>
            <person name="Lee H."/>
        </authorList>
    </citation>
    <scope>NUCLEOTIDE SEQUENCE [LARGE SCALE GENOMIC DNA]</scope>
    <source>
        <strain evidence="6 10">ATCC 15168</strain>
    </source>
</reference>
<evidence type="ECO:0000313" key="5">
    <source>
        <dbReference type="EMBL" id="AKF26696.1"/>
    </source>
</evidence>
<keyword evidence="10" id="KW-1185">Reference proteome</keyword>
<evidence type="ECO:0000313" key="3">
    <source>
        <dbReference type="EMBL" id="AKF26219.1"/>
    </source>
</evidence>
<evidence type="ECO:0000313" key="9">
    <source>
        <dbReference type="EMBL" id="AKF28298.1"/>
    </source>
</evidence>
<evidence type="ECO:0000313" key="6">
    <source>
        <dbReference type="EMBL" id="AKF27459.1"/>
    </source>
</evidence>
<dbReference type="EMBL" id="CP011309">
    <property type="protein sequence ID" value="AKF26696.1"/>
    <property type="molecule type" value="Genomic_DNA"/>
</dbReference>
<dbReference type="HOGENOM" id="CLU_1033327_0_0_11"/>
<sequence length="269" mass="30472">MSIPFSVLQDYLDLISPEALPQIPQPPAPAPTAPQLPPAPDPHSIEWPIFPPDRISANGRRYYEPQTRLEFMRIYTTLPHGYRQPFLTANNIGHCTVRTWLAAISTFSRLPHAFDDAHRFGIERTTPVDDVTTLTADDKRDLVIGYLAQPHGQGQQFLTFYQLRKHTIMAWCAAMTDGDLDADISPRKIGLMTTRTVVEIVRLRHMIAQQLERATIMENEYLKEIAALKKELAHYKQKDHQNQMVIDILGKAIGTRPNPGEGLDEEDAT</sequence>
<organism evidence="6 10">
    <name type="scientific">[Brevibacterium] flavum</name>
    <dbReference type="NCBI Taxonomy" id="92706"/>
    <lineage>
        <taxon>Bacteria</taxon>
        <taxon>Bacillati</taxon>
        <taxon>Actinomycetota</taxon>
        <taxon>Actinomycetes</taxon>
        <taxon>Mycobacteriales</taxon>
        <taxon>Corynebacteriaceae</taxon>
        <taxon>Corynebacterium</taxon>
    </lineage>
</organism>
<dbReference type="PATRIC" id="fig|92706.3.peg.1626"/>
<feature type="region of interest" description="Disordered" evidence="2">
    <location>
        <begin position="22"/>
        <end position="48"/>
    </location>
</feature>
<evidence type="ECO:0000313" key="8">
    <source>
        <dbReference type="EMBL" id="AKF27918.1"/>
    </source>
</evidence>
<evidence type="ECO:0000256" key="2">
    <source>
        <dbReference type="SAM" id="MobiDB-lite"/>
    </source>
</evidence>
<dbReference type="Proteomes" id="UP000034037">
    <property type="component" value="Chromosome"/>
</dbReference>
<dbReference type="RefSeq" id="WP_034983451.1">
    <property type="nucleotide sequence ID" value="NZ_CP011309.1"/>
</dbReference>
<gene>
    <name evidence="3" type="ORF">YH66_00940</name>
    <name evidence="4" type="ORF">YH66_02325</name>
    <name evidence="5" type="ORF">YH66_03570</name>
    <name evidence="6" type="ORF">YH66_07815</name>
    <name evidence="7" type="ORF">YH66_08030</name>
    <name evidence="8" type="ORF">YH66_10315</name>
    <name evidence="9" type="ORF">YH66_12510</name>
</gene>
<name>A0A0F6SR73_9CORY</name>
<proteinExistence type="predicted"/>
<evidence type="ECO:0000313" key="10">
    <source>
        <dbReference type="Proteomes" id="UP000034037"/>
    </source>
</evidence>
<dbReference type="EMBL" id="CP011309">
    <property type="protein sequence ID" value="AKF26219.1"/>
    <property type="molecule type" value="Genomic_DNA"/>
</dbReference>
<keyword evidence="1" id="KW-0175">Coiled coil</keyword>
<evidence type="ECO:0000256" key="1">
    <source>
        <dbReference type="SAM" id="Coils"/>
    </source>
</evidence>
<dbReference type="EMBL" id="CP011309">
    <property type="protein sequence ID" value="AKF27918.1"/>
    <property type="molecule type" value="Genomic_DNA"/>
</dbReference>
<dbReference type="EMBL" id="CP011309">
    <property type="protein sequence ID" value="AKF27459.1"/>
    <property type="molecule type" value="Genomic_DNA"/>
</dbReference>
<dbReference type="EMBL" id="CP011309">
    <property type="protein sequence ID" value="AKF28298.1"/>
    <property type="molecule type" value="Genomic_DNA"/>
</dbReference>
<evidence type="ECO:0000313" key="7">
    <source>
        <dbReference type="EMBL" id="AKF27496.1"/>
    </source>
</evidence>
<feature type="compositionally biased region" description="Pro residues" evidence="2">
    <location>
        <begin position="23"/>
        <end position="41"/>
    </location>
</feature>
<accession>A0A0F6SR73</accession>
<dbReference type="EMBL" id="CP011309">
    <property type="protein sequence ID" value="AKF26471.1"/>
    <property type="molecule type" value="Genomic_DNA"/>
</dbReference>
<protein>
    <submittedName>
        <fullName evidence="6">Uncharacterized protein</fullName>
    </submittedName>
</protein>